<dbReference type="OMA" id="FCKPARR"/>
<accession>K5XCF6</accession>
<gene>
    <name evidence="1" type="ORF">AGABI1DRAFT_83924</name>
</gene>
<protein>
    <submittedName>
        <fullName evidence="1">Uncharacterized protein</fullName>
    </submittedName>
</protein>
<dbReference type="AlphaFoldDB" id="K5XCF6"/>
<dbReference type="RefSeq" id="XP_007328529.1">
    <property type="nucleotide sequence ID" value="XM_007328467.1"/>
</dbReference>
<dbReference type="KEGG" id="abp:AGABI1DRAFT83924"/>
<dbReference type="InParanoid" id="K5XCF6"/>
<sequence length="56" mass="6518">MAEERFYTLCEESYIVIELLDICLLTFCKPARRVSHSASGTTYKWNDTMTPNLEVQ</sequence>
<dbReference type="HOGENOM" id="CLU_3013638_0_0_1"/>
<evidence type="ECO:0000313" key="2">
    <source>
        <dbReference type="Proteomes" id="UP000008493"/>
    </source>
</evidence>
<reference evidence="2" key="1">
    <citation type="journal article" date="2012" name="Proc. Natl. Acad. Sci. U.S.A.">
        <title>Genome sequence of the button mushroom Agaricus bisporus reveals mechanisms governing adaptation to a humic-rich ecological niche.</title>
        <authorList>
            <person name="Morin E."/>
            <person name="Kohler A."/>
            <person name="Baker A.R."/>
            <person name="Foulongne-Oriol M."/>
            <person name="Lombard V."/>
            <person name="Nagy L.G."/>
            <person name="Ohm R.A."/>
            <person name="Patyshakuliyeva A."/>
            <person name="Brun A."/>
            <person name="Aerts A.L."/>
            <person name="Bailey A.M."/>
            <person name="Billette C."/>
            <person name="Coutinho P.M."/>
            <person name="Deakin G."/>
            <person name="Doddapaneni H."/>
            <person name="Floudas D."/>
            <person name="Grimwood J."/>
            <person name="Hilden K."/>
            <person name="Kuees U."/>
            <person name="LaButti K.M."/>
            <person name="Lapidus A."/>
            <person name="Lindquist E.A."/>
            <person name="Lucas S.M."/>
            <person name="Murat C."/>
            <person name="Riley R.W."/>
            <person name="Salamov A.A."/>
            <person name="Schmutz J."/>
            <person name="Subramanian V."/>
            <person name="Woesten H.A.B."/>
            <person name="Xu J."/>
            <person name="Eastwood D.C."/>
            <person name="Foster G.D."/>
            <person name="Sonnenberg A.S."/>
            <person name="Cullen D."/>
            <person name="de Vries R.P."/>
            <person name="Lundell T."/>
            <person name="Hibbett D.S."/>
            <person name="Henrissat B."/>
            <person name="Burton K.S."/>
            <person name="Kerrigan R.W."/>
            <person name="Challen M.P."/>
            <person name="Grigoriev I.V."/>
            <person name="Martin F."/>
        </authorList>
    </citation>
    <scope>NUCLEOTIDE SEQUENCE [LARGE SCALE GENOMIC DNA]</scope>
    <source>
        <strain evidence="2">JB137-S8 / ATCC MYA-4627 / FGSC 10392</strain>
    </source>
</reference>
<keyword evidence="2" id="KW-1185">Reference proteome</keyword>
<evidence type="ECO:0000313" key="1">
    <source>
        <dbReference type="EMBL" id="EKM80988.1"/>
    </source>
</evidence>
<dbReference type="EMBL" id="JH971388">
    <property type="protein sequence ID" value="EKM80988.1"/>
    <property type="molecule type" value="Genomic_DNA"/>
</dbReference>
<proteinExistence type="predicted"/>
<organism evidence="1 2">
    <name type="scientific">Agaricus bisporus var. burnettii (strain JB137-S8 / ATCC MYA-4627 / FGSC 10392)</name>
    <name type="common">White button mushroom</name>
    <dbReference type="NCBI Taxonomy" id="597362"/>
    <lineage>
        <taxon>Eukaryota</taxon>
        <taxon>Fungi</taxon>
        <taxon>Dikarya</taxon>
        <taxon>Basidiomycota</taxon>
        <taxon>Agaricomycotina</taxon>
        <taxon>Agaricomycetes</taxon>
        <taxon>Agaricomycetidae</taxon>
        <taxon>Agaricales</taxon>
        <taxon>Agaricineae</taxon>
        <taxon>Agaricaceae</taxon>
        <taxon>Agaricus</taxon>
    </lineage>
</organism>
<dbReference type="GeneID" id="18831941"/>
<dbReference type="Proteomes" id="UP000008493">
    <property type="component" value="Unassembled WGS sequence"/>
</dbReference>
<name>K5XCF6_AGABU</name>